<comment type="caution">
    <text evidence="1">The sequence shown here is derived from an EMBL/GenBank/DDBJ whole genome shotgun (WGS) entry which is preliminary data.</text>
</comment>
<name>A0A845L5F0_9FIRM</name>
<evidence type="ECO:0000313" key="2">
    <source>
        <dbReference type="Proteomes" id="UP000463470"/>
    </source>
</evidence>
<sequence length="125" mass="13195">MFKELLEKSGEAVAQLLEQHQQGAVVNHEAADGGVTKFVLSLPQTAQLYLAESLTQALGNLVTEQAGTVKDFLSKTFPTIPGVLLNLAAQAIVTVGQKIVEESKGQGIVITLYLSPLQAPSVAPQ</sequence>
<dbReference type="Proteomes" id="UP000463470">
    <property type="component" value="Unassembled WGS sequence"/>
</dbReference>
<dbReference type="AlphaFoldDB" id="A0A845L5F0"/>
<dbReference type="OrthoDB" id="9836925at2"/>
<organism evidence="1 2">
    <name type="scientific">Heliomicrobium undosum</name>
    <dbReference type="NCBI Taxonomy" id="121734"/>
    <lineage>
        <taxon>Bacteria</taxon>
        <taxon>Bacillati</taxon>
        <taxon>Bacillota</taxon>
        <taxon>Clostridia</taxon>
        <taxon>Eubacteriales</taxon>
        <taxon>Heliobacteriaceae</taxon>
        <taxon>Heliomicrobium</taxon>
    </lineage>
</organism>
<accession>A0A845L5F0</accession>
<dbReference type="EMBL" id="WXEY01000021">
    <property type="protein sequence ID" value="MZP30936.1"/>
    <property type="molecule type" value="Genomic_DNA"/>
</dbReference>
<dbReference type="RefSeq" id="WP_161259455.1">
    <property type="nucleotide sequence ID" value="NZ_WXEY01000021.1"/>
</dbReference>
<reference evidence="1 2" key="1">
    <citation type="submission" date="2020-01" db="EMBL/GenBank/DDBJ databases">
        <title>Whole-genome sequence of Heliobacterium undosum DSM 13378.</title>
        <authorList>
            <person name="Kyndt J.A."/>
            <person name="Meyer T.E."/>
        </authorList>
    </citation>
    <scope>NUCLEOTIDE SEQUENCE [LARGE SCALE GENOMIC DNA]</scope>
    <source>
        <strain evidence="1 2">DSM 13378</strain>
    </source>
</reference>
<evidence type="ECO:0000313" key="1">
    <source>
        <dbReference type="EMBL" id="MZP30936.1"/>
    </source>
</evidence>
<keyword evidence="2" id="KW-1185">Reference proteome</keyword>
<protein>
    <submittedName>
        <fullName evidence="1">Uncharacterized protein</fullName>
    </submittedName>
</protein>
<gene>
    <name evidence="1" type="ORF">GTO91_14550</name>
</gene>
<proteinExistence type="predicted"/>